<reference evidence="2" key="1">
    <citation type="submission" date="2021-04" db="EMBL/GenBank/DDBJ databases">
        <title>Whole genome sequencing of Enterococci isolates from hospitalized patients.</title>
        <authorList>
            <person name="Ogoti B.M."/>
            <person name="Onyambu F.G."/>
        </authorList>
    </citation>
    <scope>NUCLEOTIDE SEQUENCE</scope>
    <source>
        <strain evidence="2">242</strain>
    </source>
</reference>
<evidence type="ECO:0000313" key="3">
    <source>
        <dbReference type="Proteomes" id="UP000680045"/>
    </source>
</evidence>
<comment type="caution">
    <text evidence="2">The sequence shown here is derived from an EMBL/GenBank/DDBJ whole genome shotgun (WGS) entry which is preliminary data.</text>
</comment>
<dbReference type="EMBL" id="JAGTPW010000085">
    <property type="protein sequence ID" value="MBR8646278.1"/>
    <property type="molecule type" value="Genomic_DNA"/>
</dbReference>
<feature type="region of interest" description="Disordered" evidence="1">
    <location>
        <begin position="1"/>
        <end position="47"/>
    </location>
</feature>
<organism evidence="2 3">
    <name type="scientific">Peribacillus frigoritolerans</name>
    <dbReference type="NCBI Taxonomy" id="450367"/>
    <lineage>
        <taxon>Bacteria</taxon>
        <taxon>Bacillati</taxon>
        <taxon>Bacillota</taxon>
        <taxon>Bacilli</taxon>
        <taxon>Bacillales</taxon>
        <taxon>Bacillaceae</taxon>
        <taxon>Peribacillus</taxon>
    </lineage>
</organism>
<dbReference type="Proteomes" id="UP000680045">
    <property type="component" value="Unassembled WGS sequence"/>
</dbReference>
<proteinExistence type="predicted"/>
<protein>
    <submittedName>
        <fullName evidence="2">Uncharacterized protein</fullName>
    </submittedName>
</protein>
<accession>A0A941J3T0</accession>
<evidence type="ECO:0000256" key="1">
    <source>
        <dbReference type="SAM" id="MobiDB-lite"/>
    </source>
</evidence>
<sequence length="47" mass="5087">MIGAGSARLLREQGQMRPPGVYAEEAHRPHQGKEHLEGKSPPSLPGK</sequence>
<feature type="compositionally biased region" description="Basic and acidic residues" evidence="1">
    <location>
        <begin position="24"/>
        <end position="38"/>
    </location>
</feature>
<dbReference type="AlphaFoldDB" id="A0A941J3T0"/>
<evidence type="ECO:0000313" key="2">
    <source>
        <dbReference type="EMBL" id="MBR8646278.1"/>
    </source>
</evidence>
<name>A0A941J3T0_9BACI</name>
<gene>
    <name evidence="2" type="ORF">KEH51_28420</name>
</gene>